<dbReference type="InterPro" id="IPR010512">
    <property type="entry name" value="DUF1091"/>
</dbReference>
<evidence type="ECO:0008006" key="4">
    <source>
        <dbReference type="Google" id="ProtNLM"/>
    </source>
</evidence>
<feature type="signal peptide" evidence="1">
    <location>
        <begin position="1"/>
        <end position="23"/>
    </location>
</feature>
<proteinExistence type="predicted"/>
<dbReference type="KEGG" id="dan:26515011"/>
<dbReference type="EMBL" id="CH902619">
    <property type="protein sequence ID" value="KPU76007.1"/>
    <property type="molecule type" value="Genomic_DNA"/>
</dbReference>
<reference evidence="2 3" key="1">
    <citation type="journal article" date="2007" name="Nature">
        <title>Evolution of genes and genomes on the Drosophila phylogeny.</title>
        <authorList>
            <consortium name="Drosophila 12 Genomes Consortium"/>
            <person name="Clark A.G."/>
            <person name="Eisen M.B."/>
            <person name="Smith D.R."/>
            <person name="Bergman C.M."/>
            <person name="Oliver B."/>
            <person name="Markow T.A."/>
            <person name="Kaufman T.C."/>
            <person name="Kellis M."/>
            <person name="Gelbart W."/>
            <person name="Iyer V.N."/>
            <person name="Pollard D.A."/>
            <person name="Sackton T.B."/>
            <person name="Larracuente A.M."/>
            <person name="Singh N.D."/>
            <person name="Abad J.P."/>
            <person name="Abt D.N."/>
            <person name="Adryan B."/>
            <person name="Aguade M."/>
            <person name="Akashi H."/>
            <person name="Anderson W.W."/>
            <person name="Aquadro C.F."/>
            <person name="Ardell D.H."/>
            <person name="Arguello R."/>
            <person name="Artieri C.G."/>
            <person name="Barbash D.A."/>
            <person name="Barker D."/>
            <person name="Barsanti P."/>
            <person name="Batterham P."/>
            <person name="Batzoglou S."/>
            <person name="Begun D."/>
            <person name="Bhutkar A."/>
            <person name="Blanco E."/>
            <person name="Bosak S.A."/>
            <person name="Bradley R.K."/>
            <person name="Brand A.D."/>
            <person name="Brent M.R."/>
            <person name="Brooks A.N."/>
            <person name="Brown R.H."/>
            <person name="Butlin R.K."/>
            <person name="Caggese C."/>
            <person name="Calvi B.R."/>
            <person name="Bernardo de Carvalho A."/>
            <person name="Caspi A."/>
            <person name="Castrezana S."/>
            <person name="Celniker S.E."/>
            <person name="Chang J.L."/>
            <person name="Chapple C."/>
            <person name="Chatterji S."/>
            <person name="Chinwalla A."/>
            <person name="Civetta A."/>
            <person name="Clifton S.W."/>
            <person name="Comeron J.M."/>
            <person name="Costello J.C."/>
            <person name="Coyne J.A."/>
            <person name="Daub J."/>
            <person name="David R.G."/>
            <person name="Delcher A.L."/>
            <person name="Delehaunty K."/>
            <person name="Do C.B."/>
            <person name="Ebling H."/>
            <person name="Edwards K."/>
            <person name="Eickbush T."/>
            <person name="Evans J.D."/>
            <person name="Filipski A."/>
            <person name="Findeiss S."/>
            <person name="Freyhult E."/>
            <person name="Fulton L."/>
            <person name="Fulton R."/>
            <person name="Garcia A.C."/>
            <person name="Gardiner A."/>
            <person name="Garfield D.A."/>
            <person name="Garvin B.E."/>
            <person name="Gibson G."/>
            <person name="Gilbert D."/>
            <person name="Gnerre S."/>
            <person name="Godfrey J."/>
            <person name="Good R."/>
            <person name="Gotea V."/>
            <person name="Gravely B."/>
            <person name="Greenberg A.J."/>
            <person name="Griffiths-Jones S."/>
            <person name="Gross S."/>
            <person name="Guigo R."/>
            <person name="Gustafson E.A."/>
            <person name="Haerty W."/>
            <person name="Hahn M.W."/>
            <person name="Halligan D.L."/>
            <person name="Halpern A.L."/>
            <person name="Halter G.M."/>
            <person name="Han M.V."/>
            <person name="Heger A."/>
            <person name="Hillier L."/>
            <person name="Hinrichs A.S."/>
            <person name="Holmes I."/>
            <person name="Hoskins R.A."/>
            <person name="Hubisz M.J."/>
            <person name="Hultmark D."/>
            <person name="Huntley M.A."/>
            <person name="Jaffe D.B."/>
            <person name="Jagadeeshan S."/>
            <person name="Jeck W.R."/>
            <person name="Johnson J."/>
            <person name="Jones C.D."/>
            <person name="Jordan W.C."/>
            <person name="Karpen G.H."/>
            <person name="Kataoka E."/>
            <person name="Keightley P.D."/>
            <person name="Kheradpour P."/>
            <person name="Kirkness E.F."/>
            <person name="Koerich L.B."/>
            <person name="Kristiansen K."/>
            <person name="Kudrna D."/>
            <person name="Kulathinal R.J."/>
            <person name="Kumar S."/>
            <person name="Kwok R."/>
            <person name="Lander E."/>
            <person name="Langley C.H."/>
            <person name="Lapoint R."/>
            <person name="Lazzaro B.P."/>
            <person name="Lee S.J."/>
            <person name="Levesque L."/>
            <person name="Li R."/>
            <person name="Lin C.F."/>
            <person name="Lin M.F."/>
            <person name="Lindblad-Toh K."/>
            <person name="Llopart A."/>
            <person name="Long M."/>
            <person name="Low L."/>
            <person name="Lozovsky E."/>
            <person name="Lu J."/>
            <person name="Luo M."/>
            <person name="Machado C.A."/>
            <person name="Makalowski W."/>
            <person name="Marzo M."/>
            <person name="Matsuda M."/>
            <person name="Matzkin L."/>
            <person name="McAllister B."/>
            <person name="McBride C.S."/>
            <person name="McKernan B."/>
            <person name="McKernan K."/>
            <person name="Mendez-Lago M."/>
            <person name="Minx P."/>
            <person name="Mollenhauer M.U."/>
            <person name="Montooth K."/>
            <person name="Mount S.M."/>
            <person name="Mu X."/>
            <person name="Myers E."/>
            <person name="Negre B."/>
            <person name="Newfeld S."/>
            <person name="Nielsen R."/>
            <person name="Noor M.A."/>
            <person name="O'Grady P."/>
            <person name="Pachter L."/>
            <person name="Papaceit M."/>
            <person name="Parisi M.J."/>
            <person name="Parisi M."/>
            <person name="Parts L."/>
            <person name="Pedersen J.S."/>
            <person name="Pesole G."/>
            <person name="Phillippy A.M."/>
            <person name="Ponting C.P."/>
            <person name="Pop M."/>
            <person name="Porcelli D."/>
            <person name="Powell J.R."/>
            <person name="Prohaska S."/>
            <person name="Pruitt K."/>
            <person name="Puig M."/>
            <person name="Quesneville H."/>
            <person name="Ram K.R."/>
            <person name="Rand D."/>
            <person name="Rasmussen M.D."/>
            <person name="Reed L.K."/>
            <person name="Reenan R."/>
            <person name="Reily A."/>
            <person name="Remington K.A."/>
            <person name="Rieger T.T."/>
            <person name="Ritchie M.G."/>
            <person name="Robin C."/>
            <person name="Rogers Y.H."/>
            <person name="Rohde C."/>
            <person name="Rozas J."/>
            <person name="Rubenfield M.J."/>
            <person name="Ruiz A."/>
            <person name="Russo S."/>
            <person name="Salzberg S.L."/>
            <person name="Sanchez-Gracia A."/>
            <person name="Saranga D.J."/>
            <person name="Sato H."/>
            <person name="Schaeffer S.W."/>
            <person name="Schatz M.C."/>
            <person name="Schlenke T."/>
            <person name="Schwartz R."/>
            <person name="Segarra C."/>
            <person name="Singh R.S."/>
            <person name="Sirot L."/>
            <person name="Sirota M."/>
            <person name="Sisneros N.B."/>
            <person name="Smith C.D."/>
            <person name="Smith T.F."/>
            <person name="Spieth J."/>
            <person name="Stage D.E."/>
            <person name="Stark A."/>
            <person name="Stephan W."/>
            <person name="Strausberg R.L."/>
            <person name="Strempel S."/>
            <person name="Sturgill D."/>
            <person name="Sutton G."/>
            <person name="Sutton G.G."/>
            <person name="Tao W."/>
            <person name="Teichmann S."/>
            <person name="Tobari Y.N."/>
            <person name="Tomimura Y."/>
            <person name="Tsolas J.M."/>
            <person name="Valente V.L."/>
            <person name="Venter E."/>
            <person name="Venter J.C."/>
            <person name="Vicario S."/>
            <person name="Vieira F.G."/>
            <person name="Vilella A.J."/>
            <person name="Villasante A."/>
            <person name="Walenz B."/>
            <person name="Wang J."/>
            <person name="Wasserman M."/>
            <person name="Watts T."/>
            <person name="Wilson D."/>
            <person name="Wilson R.K."/>
            <person name="Wing R.A."/>
            <person name="Wolfner M.F."/>
            <person name="Wong A."/>
            <person name="Wong G.K."/>
            <person name="Wu C.I."/>
            <person name="Wu G."/>
            <person name="Yamamoto D."/>
            <person name="Yang H.P."/>
            <person name="Yang S.P."/>
            <person name="Yorke J.A."/>
            <person name="Yoshida K."/>
            <person name="Zdobnov E."/>
            <person name="Zhang P."/>
            <person name="Zhang Y."/>
            <person name="Zimin A.V."/>
            <person name="Baldwin J."/>
            <person name="Abdouelleil A."/>
            <person name="Abdulkadir J."/>
            <person name="Abebe A."/>
            <person name="Abera B."/>
            <person name="Abreu J."/>
            <person name="Acer S.C."/>
            <person name="Aftuck L."/>
            <person name="Alexander A."/>
            <person name="An P."/>
            <person name="Anderson E."/>
            <person name="Anderson S."/>
            <person name="Arachi H."/>
            <person name="Azer M."/>
            <person name="Bachantsang P."/>
            <person name="Barry A."/>
            <person name="Bayul T."/>
            <person name="Berlin A."/>
            <person name="Bessette D."/>
            <person name="Bloom T."/>
            <person name="Blye J."/>
            <person name="Boguslavskiy L."/>
            <person name="Bonnet C."/>
            <person name="Boukhgalter B."/>
            <person name="Bourzgui I."/>
            <person name="Brown A."/>
            <person name="Cahill P."/>
            <person name="Channer S."/>
            <person name="Cheshatsang Y."/>
            <person name="Chuda L."/>
            <person name="Citroen M."/>
            <person name="Collymore A."/>
            <person name="Cooke P."/>
            <person name="Costello M."/>
            <person name="D'Aco K."/>
            <person name="Daza R."/>
            <person name="De Haan G."/>
            <person name="DeGray S."/>
            <person name="DeMaso C."/>
            <person name="Dhargay N."/>
            <person name="Dooley K."/>
            <person name="Dooley E."/>
            <person name="Doricent M."/>
            <person name="Dorje P."/>
            <person name="Dorjee K."/>
            <person name="Dupes A."/>
            <person name="Elong R."/>
            <person name="Falk J."/>
            <person name="Farina A."/>
            <person name="Faro S."/>
            <person name="Ferguson D."/>
            <person name="Fisher S."/>
            <person name="Foley C.D."/>
            <person name="Franke A."/>
            <person name="Friedrich D."/>
            <person name="Gadbois L."/>
            <person name="Gearin G."/>
            <person name="Gearin C.R."/>
            <person name="Giannoukos G."/>
            <person name="Goode T."/>
            <person name="Graham J."/>
            <person name="Grandbois E."/>
            <person name="Grewal S."/>
            <person name="Gyaltsen K."/>
            <person name="Hafez N."/>
            <person name="Hagos B."/>
            <person name="Hall J."/>
            <person name="Henson C."/>
            <person name="Hollinger A."/>
            <person name="Honan T."/>
            <person name="Huard M.D."/>
            <person name="Hughes L."/>
            <person name="Hurhula B."/>
            <person name="Husby M.E."/>
            <person name="Kamat A."/>
            <person name="Kanga B."/>
            <person name="Kashin S."/>
            <person name="Khazanovich D."/>
            <person name="Kisner P."/>
            <person name="Lance K."/>
            <person name="Lara M."/>
            <person name="Lee W."/>
            <person name="Lennon N."/>
            <person name="Letendre F."/>
            <person name="LeVine R."/>
            <person name="Lipovsky A."/>
            <person name="Liu X."/>
            <person name="Liu J."/>
            <person name="Liu S."/>
            <person name="Lokyitsang T."/>
            <person name="Lokyitsang Y."/>
            <person name="Lubonja R."/>
            <person name="Lui A."/>
            <person name="MacDonald P."/>
            <person name="Magnisalis V."/>
            <person name="Maru K."/>
            <person name="Matthews C."/>
            <person name="McCusker W."/>
            <person name="McDonough S."/>
            <person name="Mehta T."/>
            <person name="Meldrim J."/>
            <person name="Meneus L."/>
            <person name="Mihai O."/>
            <person name="Mihalev A."/>
            <person name="Mihova T."/>
            <person name="Mittelman R."/>
            <person name="Mlenga V."/>
            <person name="Montmayeur A."/>
            <person name="Mulrain L."/>
            <person name="Navidi A."/>
            <person name="Naylor J."/>
            <person name="Negash T."/>
            <person name="Nguyen T."/>
            <person name="Nguyen N."/>
            <person name="Nicol R."/>
            <person name="Norbu C."/>
            <person name="Norbu N."/>
            <person name="Novod N."/>
            <person name="O'Neill B."/>
            <person name="Osman S."/>
            <person name="Markiewicz E."/>
            <person name="Oyono O.L."/>
            <person name="Patti C."/>
            <person name="Phunkhang P."/>
            <person name="Pierre F."/>
            <person name="Priest M."/>
            <person name="Raghuraman S."/>
            <person name="Rege F."/>
            <person name="Reyes R."/>
            <person name="Rise C."/>
            <person name="Rogov P."/>
            <person name="Ross K."/>
            <person name="Ryan E."/>
            <person name="Settipalli S."/>
            <person name="Shea T."/>
            <person name="Sherpa N."/>
            <person name="Shi L."/>
            <person name="Shih D."/>
            <person name="Sparrow T."/>
            <person name="Spaulding J."/>
            <person name="Stalker J."/>
            <person name="Stange-Thomann N."/>
            <person name="Stavropoulos S."/>
            <person name="Stone C."/>
            <person name="Strader C."/>
            <person name="Tesfaye S."/>
            <person name="Thomson T."/>
            <person name="Thoulutsang Y."/>
            <person name="Thoulutsang D."/>
            <person name="Topham K."/>
            <person name="Topping I."/>
            <person name="Tsamla T."/>
            <person name="Vassiliev H."/>
            <person name="Vo A."/>
            <person name="Wangchuk T."/>
            <person name="Wangdi T."/>
            <person name="Weiand M."/>
            <person name="Wilkinson J."/>
            <person name="Wilson A."/>
            <person name="Yadav S."/>
            <person name="Young G."/>
            <person name="Yu Q."/>
            <person name="Zembek L."/>
            <person name="Zhong D."/>
            <person name="Zimmer A."/>
            <person name="Zwirko Z."/>
            <person name="Jaffe D.B."/>
            <person name="Alvarez P."/>
            <person name="Brockman W."/>
            <person name="Butler J."/>
            <person name="Chin C."/>
            <person name="Gnerre S."/>
            <person name="Grabherr M."/>
            <person name="Kleber M."/>
            <person name="Mauceli E."/>
            <person name="MacCallum I."/>
        </authorList>
    </citation>
    <scope>NUCLEOTIDE SEQUENCE [LARGE SCALE GENOMIC DNA]</scope>
    <source>
        <strain evidence="3">Tucson 14024-0371.13</strain>
    </source>
</reference>
<evidence type="ECO:0000256" key="1">
    <source>
        <dbReference type="SAM" id="SignalP"/>
    </source>
</evidence>
<accession>A0A0P9AD74</accession>
<dbReference type="AlphaFoldDB" id="A0A0P9AD74"/>
<dbReference type="Proteomes" id="UP000007801">
    <property type="component" value="Unassembled WGS sequence"/>
</dbReference>
<dbReference type="PANTHER" id="PTHR20898:SF1">
    <property type="entry name" value="MD-2-RELATED LIPID-RECOGNITION DOMAIN-CONTAINING PROTEIN"/>
    <property type="match status" value="1"/>
</dbReference>
<keyword evidence="3" id="KW-1185">Reference proteome</keyword>
<protein>
    <recommendedName>
        <fullName evidence="4">MD-2-related lipid-recognition domain-containing protein</fullName>
    </recommendedName>
</protein>
<dbReference type="InParanoid" id="A0A0P9AD74"/>
<evidence type="ECO:0000313" key="2">
    <source>
        <dbReference type="EMBL" id="KPU76007.1"/>
    </source>
</evidence>
<evidence type="ECO:0000313" key="3">
    <source>
        <dbReference type="Proteomes" id="UP000007801"/>
    </source>
</evidence>
<dbReference type="Pfam" id="PF06477">
    <property type="entry name" value="DUF1091"/>
    <property type="match status" value="1"/>
</dbReference>
<name>A0A0P9AD74_DROAN</name>
<keyword evidence="1" id="KW-0732">Signal</keyword>
<dbReference type="PANTHER" id="PTHR20898">
    <property type="entry name" value="DAEDALUS ON 3-RELATED-RELATED"/>
    <property type="match status" value="1"/>
</dbReference>
<dbReference type="OrthoDB" id="8066187at2759"/>
<sequence length="186" mass="21369">MISIKSGLVRLWALLWLIVVVAPNKTEDHPPVSKRGGSKFILETIQTSCDHNFVEYFHKVPKTASLYTFRVVKLAPSFTIDIATRVQKTKRILYKVDNLDGCGFLKNPLLSRIFGPVYKRLVVNGSFFGCPIKPKVYFLKNEGTEAMLPAFQPPGRYQITMRVRMKESPDPFVMEMLWVYNVVRIK</sequence>
<dbReference type="GeneID" id="26515011"/>
<feature type="chain" id="PRO_5006155147" description="MD-2-related lipid-recognition domain-containing protein" evidence="1">
    <location>
        <begin position="24"/>
        <end position="186"/>
    </location>
</feature>
<organism evidence="2 3">
    <name type="scientific">Drosophila ananassae</name>
    <name type="common">Fruit fly</name>
    <dbReference type="NCBI Taxonomy" id="7217"/>
    <lineage>
        <taxon>Eukaryota</taxon>
        <taxon>Metazoa</taxon>
        <taxon>Ecdysozoa</taxon>
        <taxon>Arthropoda</taxon>
        <taxon>Hexapoda</taxon>
        <taxon>Insecta</taxon>
        <taxon>Pterygota</taxon>
        <taxon>Neoptera</taxon>
        <taxon>Endopterygota</taxon>
        <taxon>Diptera</taxon>
        <taxon>Brachycera</taxon>
        <taxon>Muscomorpha</taxon>
        <taxon>Ephydroidea</taxon>
        <taxon>Drosophilidae</taxon>
        <taxon>Drosophila</taxon>
        <taxon>Sophophora</taxon>
    </lineage>
</organism>
<gene>
    <name evidence="2" type="primary">Dana\GF27602</name>
    <name evidence="2" type="ORF">GF27602</name>
</gene>